<evidence type="ECO:0000313" key="3">
    <source>
        <dbReference type="EMBL" id="SCU70382.1"/>
    </source>
</evidence>
<protein>
    <submittedName>
        <fullName evidence="3">Uncharacterized protein</fullName>
    </submittedName>
</protein>
<comment type="caution">
    <text evidence="3">The sequence shown here is derived from an EMBL/GenBank/DDBJ whole genome shotgun (WGS) entry which is preliminary data.</text>
</comment>
<sequence>MWKQRRNDQQFIRPMALGIITVLFVLCLWFGYHHGSCAAESRSTQAEAARRLLRKKELKECSDDCNELTEKVLRLNTEIGAVLAESAKFEEEIKKVTERGTGADNDRESCPVFQGAAEHTGGSSTTSGAGPRSEKPIPASVPSSRDSKERVSPLKKALDSSRQMYKRVCGRTPGCTILSDESLLQHRGGLRG</sequence>
<name>A0A1G4IDN4_TRYEQ</name>
<evidence type="ECO:0000313" key="4">
    <source>
        <dbReference type="Proteomes" id="UP000195570"/>
    </source>
</evidence>
<accession>A0A1G4IDN4</accession>
<evidence type="ECO:0000256" key="1">
    <source>
        <dbReference type="SAM" id="MobiDB-lite"/>
    </source>
</evidence>
<dbReference type="RefSeq" id="XP_067081208.1">
    <property type="nucleotide sequence ID" value="XM_067225107.1"/>
</dbReference>
<feature type="compositionally biased region" description="Low complexity" evidence="1">
    <location>
        <begin position="115"/>
        <end position="130"/>
    </location>
</feature>
<organism evidence="3 4">
    <name type="scientific">Trypanosoma equiperdum</name>
    <dbReference type="NCBI Taxonomy" id="5694"/>
    <lineage>
        <taxon>Eukaryota</taxon>
        <taxon>Discoba</taxon>
        <taxon>Euglenozoa</taxon>
        <taxon>Kinetoplastea</taxon>
        <taxon>Metakinetoplastina</taxon>
        <taxon>Trypanosomatida</taxon>
        <taxon>Trypanosomatidae</taxon>
        <taxon>Trypanosoma</taxon>
    </lineage>
</organism>
<feature type="transmembrane region" description="Helical" evidence="2">
    <location>
        <begin position="12"/>
        <end position="32"/>
    </location>
</feature>
<proteinExistence type="predicted"/>
<keyword evidence="2" id="KW-0812">Transmembrane</keyword>
<keyword evidence="2" id="KW-1133">Transmembrane helix</keyword>
<keyword evidence="2" id="KW-0472">Membrane</keyword>
<gene>
    <name evidence="3" type="ORF">TEOVI_000195500</name>
</gene>
<keyword evidence="4" id="KW-1185">Reference proteome</keyword>
<dbReference type="EMBL" id="CZPT02001421">
    <property type="protein sequence ID" value="SCU70382.1"/>
    <property type="molecule type" value="Genomic_DNA"/>
</dbReference>
<reference evidence="3" key="1">
    <citation type="submission" date="2016-09" db="EMBL/GenBank/DDBJ databases">
        <authorList>
            <person name="Hebert L."/>
            <person name="Moumen B."/>
        </authorList>
    </citation>
    <scope>NUCLEOTIDE SEQUENCE [LARGE SCALE GENOMIC DNA]</scope>
    <source>
        <strain evidence="3">OVI</strain>
    </source>
</reference>
<feature type="compositionally biased region" description="Basic and acidic residues" evidence="1">
    <location>
        <begin position="145"/>
        <end position="159"/>
    </location>
</feature>
<feature type="region of interest" description="Disordered" evidence="1">
    <location>
        <begin position="114"/>
        <end position="163"/>
    </location>
</feature>
<dbReference type="AlphaFoldDB" id="A0A1G4IDN4"/>
<evidence type="ECO:0000256" key="2">
    <source>
        <dbReference type="SAM" id="Phobius"/>
    </source>
</evidence>
<dbReference type="Proteomes" id="UP000195570">
    <property type="component" value="Unassembled WGS sequence"/>
</dbReference>
<dbReference type="VEuPathDB" id="TriTrypDB:TEOVI_000195500"/>
<dbReference type="GeneID" id="92375895"/>